<name>A0A1C7NIQ1_9FUNG</name>
<dbReference type="GO" id="GO:0005634">
    <property type="term" value="C:nucleus"/>
    <property type="evidence" value="ECO:0007669"/>
    <property type="project" value="UniProtKB-SubCell"/>
</dbReference>
<dbReference type="AlphaFoldDB" id="A0A1C7NIQ1"/>
<evidence type="ECO:0000256" key="3">
    <source>
        <dbReference type="ARBA" id="ARBA00022737"/>
    </source>
</evidence>
<protein>
    <recommendedName>
        <fullName evidence="8">C2H2-type domain-containing protein</fullName>
    </recommendedName>
</protein>
<dbReference type="OrthoDB" id="8922241at2759"/>
<feature type="domain" description="C2H2-type" evidence="8">
    <location>
        <begin position="139"/>
        <end position="173"/>
    </location>
</feature>
<dbReference type="EMBL" id="LUGH01000118">
    <property type="protein sequence ID" value="OBZ89017.1"/>
    <property type="molecule type" value="Genomic_DNA"/>
</dbReference>
<dbReference type="Gene3D" id="3.30.160.60">
    <property type="entry name" value="Classic Zinc Finger"/>
    <property type="match status" value="2"/>
</dbReference>
<keyword evidence="3" id="KW-0677">Repeat</keyword>
<gene>
    <name evidence="9" type="ORF">A0J61_02925</name>
</gene>
<evidence type="ECO:0000256" key="1">
    <source>
        <dbReference type="ARBA" id="ARBA00004123"/>
    </source>
</evidence>
<dbReference type="SMART" id="SM00355">
    <property type="entry name" value="ZnF_C2H2"/>
    <property type="match status" value="2"/>
</dbReference>
<evidence type="ECO:0000256" key="2">
    <source>
        <dbReference type="ARBA" id="ARBA00022723"/>
    </source>
</evidence>
<keyword evidence="4 7" id="KW-0863">Zinc-finger</keyword>
<dbReference type="GO" id="GO:0000981">
    <property type="term" value="F:DNA-binding transcription factor activity, RNA polymerase II-specific"/>
    <property type="evidence" value="ECO:0007669"/>
    <property type="project" value="TreeGrafter"/>
</dbReference>
<organism evidence="9 10">
    <name type="scientific">Choanephora cucurbitarum</name>
    <dbReference type="NCBI Taxonomy" id="101091"/>
    <lineage>
        <taxon>Eukaryota</taxon>
        <taxon>Fungi</taxon>
        <taxon>Fungi incertae sedis</taxon>
        <taxon>Mucoromycota</taxon>
        <taxon>Mucoromycotina</taxon>
        <taxon>Mucoromycetes</taxon>
        <taxon>Mucorales</taxon>
        <taxon>Mucorineae</taxon>
        <taxon>Choanephoraceae</taxon>
        <taxon>Choanephoroideae</taxon>
        <taxon>Choanephora</taxon>
    </lineage>
</organism>
<comment type="subcellular location">
    <subcellularLocation>
        <location evidence="1">Nucleus</location>
    </subcellularLocation>
</comment>
<dbReference type="InParanoid" id="A0A1C7NIQ1"/>
<dbReference type="PROSITE" id="PS50157">
    <property type="entry name" value="ZINC_FINGER_C2H2_2"/>
    <property type="match status" value="2"/>
</dbReference>
<evidence type="ECO:0000313" key="10">
    <source>
        <dbReference type="Proteomes" id="UP000093000"/>
    </source>
</evidence>
<dbReference type="PANTHER" id="PTHR24394:SF44">
    <property type="entry name" value="ZINC FINGER PROTEIN 271-LIKE"/>
    <property type="match status" value="1"/>
</dbReference>
<evidence type="ECO:0000259" key="8">
    <source>
        <dbReference type="PROSITE" id="PS50157"/>
    </source>
</evidence>
<keyword evidence="5" id="KW-0862">Zinc</keyword>
<sequence>MQIDNLKDYDIVFSIKDTTELVHDDQSLQHILTSLAVDQPKLQIILRSKRRKSDSLTISNLCCHEPPMPIIKPNVIRWKPGMAKRQRILGDRTLPDPVTLPFIQNSLHPLDHTLPTLSSLPIYLAPIRKRTRASISGVFLCEHTLGPNQICGQTFRRSYDLSRHQTIHLENRPFCYCHQCGKKFTRMDALRRHERVQGHLVSPKPRSMSTSHLLTKRKMHFTS</sequence>
<dbReference type="SUPFAM" id="SSF57667">
    <property type="entry name" value="beta-beta-alpha zinc fingers"/>
    <property type="match status" value="1"/>
</dbReference>
<reference evidence="9 10" key="1">
    <citation type="submission" date="2016-03" db="EMBL/GenBank/DDBJ databases">
        <title>Choanephora cucurbitarum.</title>
        <authorList>
            <person name="Min B."/>
            <person name="Park H."/>
            <person name="Park J.-H."/>
            <person name="Shin H.-D."/>
            <person name="Choi I.-G."/>
        </authorList>
    </citation>
    <scope>NUCLEOTIDE SEQUENCE [LARGE SCALE GENOMIC DNA]</scope>
    <source>
        <strain evidence="9 10">KUS-F28377</strain>
    </source>
</reference>
<accession>A0A1C7NIQ1</accession>
<dbReference type="Pfam" id="PF00096">
    <property type="entry name" value="zf-C2H2"/>
    <property type="match status" value="2"/>
</dbReference>
<dbReference type="PANTHER" id="PTHR24394">
    <property type="entry name" value="ZINC FINGER PROTEIN"/>
    <property type="match status" value="1"/>
</dbReference>
<keyword evidence="6" id="KW-0539">Nucleus</keyword>
<feature type="domain" description="C2H2-type" evidence="8">
    <location>
        <begin position="175"/>
        <end position="199"/>
    </location>
</feature>
<evidence type="ECO:0000256" key="5">
    <source>
        <dbReference type="ARBA" id="ARBA00022833"/>
    </source>
</evidence>
<evidence type="ECO:0000256" key="4">
    <source>
        <dbReference type="ARBA" id="ARBA00022771"/>
    </source>
</evidence>
<keyword evidence="2" id="KW-0479">Metal-binding</keyword>
<proteinExistence type="predicted"/>
<evidence type="ECO:0000256" key="7">
    <source>
        <dbReference type="PROSITE-ProRule" id="PRU00042"/>
    </source>
</evidence>
<dbReference type="PROSITE" id="PS00028">
    <property type="entry name" value="ZINC_FINGER_C2H2_1"/>
    <property type="match status" value="1"/>
</dbReference>
<keyword evidence="10" id="KW-1185">Reference proteome</keyword>
<dbReference type="Proteomes" id="UP000093000">
    <property type="component" value="Unassembled WGS sequence"/>
</dbReference>
<dbReference type="InterPro" id="IPR013087">
    <property type="entry name" value="Znf_C2H2_type"/>
</dbReference>
<dbReference type="GO" id="GO:0008270">
    <property type="term" value="F:zinc ion binding"/>
    <property type="evidence" value="ECO:0007669"/>
    <property type="project" value="UniProtKB-KW"/>
</dbReference>
<evidence type="ECO:0000313" key="9">
    <source>
        <dbReference type="EMBL" id="OBZ89017.1"/>
    </source>
</evidence>
<dbReference type="InterPro" id="IPR036236">
    <property type="entry name" value="Znf_C2H2_sf"/>
</dbReference>
<evidence type="ECO:0000256" key="6">
    <source>
        <dbReference type="ARBA" id="ARBA00023242"/>
    </source>
</evidence>
<comment type="caution">
    <text evidence="9">The sequence shown here is derived from an EMBL/GenBank/DDBJ whole genome shotgun (WGS) entry which is preliminary data.</text>
</comment>